<gene>
    <name evidence="7" type="ORF">DFH08DRAFT_694654</name>
</gene>
<evidence type="ECO:0000313" key="8">
    <source>
        <dbReference type="Proteomes" id="UP001218218"/>
    </source>
</evidence>
<dbReference type="AlphaFoldDB" id="A0AAD7A7B9"/>
<evidence type="ECO:0000256" key="5">
    <source>
        <dbReference type="ARBA" id="ARBA00023242"/>
    </source>
</evidence>
<keyword evidence="5" id="KW-0539">Nucleus</keyword>
<keyword evidence="8" id="KW-1185">Reference proteome</keyword>
<dbReference type="EMBL" id="JARIHO010000013">
    <property type="protein sequence ID" value="KAJ7351203.1"/>
    <property type="molecule type" value="Genomic_DNA"/>
</dbReference>
<accession>A0AAD7A7B9</accession>
<name>A0AAD7A7B9_9AGAR</name>
<dbReference type="PANTHER" id="PTHR46481">
    <property type="entry name" value="ZINC FINGER BED DOMAIN-CONTAINING PROTEIN 4"/>
    <property type="match status" value="1"/>
</dbReference>
<comment type="caution">
    <text evidence="7">The sequence shown here is derived from an EMBL/GenBank/DDBJ whole genome shotgun (WGS) entry which is preliminary data.</text>
</comment>
<evidence type="ECO:0000256" key="4">
    <source>
        <dbReference type="ARBA" id="ARBA00022833"/>
    </source>
</evidence>
<sequence>GMKRYQTKVNGDPHSDHSSTSNLKKHAKQCWGSDIVEARIKGVAADASRDGSIFAAFARSGQHPVNVSHRTHTKPEFRYDLLTAGRPELTVPSRSTVARDLKAVYERSADRVKKLLTEYDGHLSFATDAWTSPNHRAFVAWTVHLQHNGEPLVFLLDIFEVPEVRLLCLYFFLLTCSHSRTLVRFSRASSMICLDALDLSARCDVFTSFLLSLVNLE</sequence>
<keyword evidence="2" id="KW-0479">Metal-binding</keyword>
<dbReference type="PANTHER" id="PTHR46481:SF10">
    <property type="entry name" value="ZINC FINGER BED DOMAIN-CONTAINING PROTEIN 39"/>
    <property type="match status" value="1"/>
</dbReference>
<evidence type="ECO:0000313" key="7">
    <source>
        <dbReference type="EMBL" id="KAJ7351203.1"/>
    </source>
</evidence>
<protein>
    <submittedName>
        <fullName evidence="7">Uncharacterized protein</fullName>
    </submittedName>
</protein>
<keyword evidence="3" id="KW-0863">Zinc-finger</keyword>
<dbReference type="GO" id="GO:0008270">
    <property type="term" value="F:zinc ion binding"/>
    <property type="evidence" value="ECO:0007669"/>
    <property type="project" value="UniProtKB-KW"/>
</dbReference>
<dbReference type="Proteomes" id="UP001218218">
    <property type="component" value="Unassembled WGS sequence"/>
</dbReference>
<evidence type="ECO:0000256" key="6">
    <source>
        <dbReference type="SAM" id="MobiDB-lite"/>
    </source>
</evidence>
<evidence type="ECO:0000256" key="2">
    <source>
        <dbReference type="ARBA" id="ARBA00022723"/>
    </source>
</evidence>
<reference evidence="7" key="1">
    <citation type="submission" date="2023-03" db="EMBL/GenBank/DDBJ databases">
        <title>Massive genome expansion in bonnet fungi (Mycena s.s.) driven by repeated elements and novel gene families across ecological guilds.</title>
        <authorList>
            <consortium name="Lawrence Berkeley National Laboratory"/>
            <person name="Harder C.B."/>
            <person name="Miyauchi S."/>
            <person name="Viragh M."/>
            <person name="Kuo A."/>
            <person name="Thoen E."/>
            <person name="Andreopoulos B."/>
            <person name="Lu D."/>
            <person name="Skrede I."/>
            <person name="Drula E."/>
            <person name="Henrissat B."/>
            <person name="Morin E."/>
            <person name="Kohler A."/>
            <person name="Barry K."/>
            <person name="LaButti K."/>
            <person name="Morin E."/>
            <person name="Salamov A."/>
            <person name="Lipzen A."/>
            <person name="Mereny Z."/>
            <person name="Hegedus B."/>
            <person name="Baldrian P."/>
            <person name="Stursova M."/>
            <person name="Weitz H."/>
            <person name="Taylor A."/>
            <person name="Grigoriev I.V."/>
            <person name="Nagy L.G."/>
            <person name="Martin F."/>
            <person name="Kauserud H."/>
        </authorList>
    </citation>
    <scope>NUCLEOTIDE SEQUENCE</scope>
    <source>
        <strain evidence="7">CBHHK002</strain>
    </source>
</reference>
<evidence type="ECO:0000256" key="3">
    <source>
        <dbReference type="ARBA" id="ARBA00022771"/>
    </source>
</evidence>
<comment type="subcellular location">
    <subcellularLocation>
        <location evidence="1">Nucleus</location>
    </subcellularLocation>
</comment>
<proteinExistence type="predicted"/>
<feature type="non-terminal residue" evidence="7">
    <location>
        <position position="217"/>
    </location>
</feature>
<dbReference type="InterPro" id="IPR052035">
    <property type="entry name" value="ZnF_BED_domain_contain"/>
</dbReference>
<evidence type="ECO:0000256" key="1">
    <source>
        <dbReference type="ARBA" id="ARBA00004123"/>
    </source>
</evidence>
<dbReference type="GO" id="GO:0005634">
    <property type="term" value="C:nucleus"/>
    <property type="evidence" value="ECO:0007669"/>
    <property type="project" value="UniProtKB-SubCell"/>
</dbReference>
<keyword evidence="4" id="KW-0862">Zinc</keyword>
<organism evidence="7 8">
    <name type="scientific">Mycena albidolilacea</name>
    <dbReference type="NCBI Taxonomy" id="1033008"/>
    <lineage>
        <taxon>Eukaryota</taxon>
        <taxon>Fungi</taxon>
        <taxon>Dikarya</taxon>
        <taxon>Basidiomycota</taxon>
        <taxon>Agaricomycotina</taxon>
        <taxon>Agaricomycetes</taxon>
        <taxon>Agaricomycetidae</taxon>
        <taxon>Agaricales</taxon>
        <taxon>Marasmiineae</taxon>
        <taxon>Mycenaceae</taxon>
        <taxon>Mycena</taxon>
    </lineage>
</organism>
<feature type="region of interest" description="Disordered" evidence="6">
    <location>
        <begin position="1"/>
        <end position="24"/>
    </location>
</feature>